<keyword evidence="2" id="KW-1185">Reference proteome</keyword>
<evidence type="ECO:0000313" key="1">
    <source>
        <dbReference type="EMBL" id="EHG20444.1"/>
    </source>
</evidence>
<evidence type="ECO:0000313" key="2">
    <source>
        <dbReference type="Proteomes" id="UP000004129"/>
    </source>
</evidence>
<evidence type="ECO:0008006" key="3">
    <source>
        <dbReference type="Google" id="ProtNLM"/>
    </source>
</evidence>
<sequence length="136" mass="15305">MKGTITMLWLALIAVLMWVLQLVLSILQFRRFAAHVKEMRREGRVAIGKAKGRFVAGAIVLFVIDPACNIVRGEIMKGVTVFAGFRSFDDFTGRNLLDLTEADVVSYDRQTRRAVLGAREEYIIYQEQGETLASHA</sequence>
<organism evidence="1 2">
    <name type="scientific">Selenomonas infelix ATCC 43532</name>
    <dbReference type="NCBI Taxonomy" id="679201"/>
    <lineage>
        <taxon>Bacteria</taxon>
        <taxon>Bacillati</taxon>
        <taxon>Bacillota</taxon>
        <taxon>Negativicutes</taxon>
        <taxon>Selenomonadales</taxon>
        <taxon>Selenomonadaceae</taxon>
        <taxon>Selenomonas</taxon>
    </lineage>
</organism>
<dbReference type="STRING" id="679201.HMPREF9334_01340"/>
<dbReference type="Pfam" id="PF06923">
    <property type="entry name" value="GutM"/>
    <property type="match status" value="1"/>
</dbReference>
<protein>
    <recommendedName>
        <fullName evidence="3">Glucitol operon activator protein</fullName>
    </recommendedName>
</protein>
<proteinExistence type="predicted"/>
<dbReference type="HOGENOM" id="CLU_124480_0_1_9"/>
<dbReference type="Proteomes" id="UP000004129">
    <property type="component" value="Unassembled WGS sequence"/>
</dbReference>
<comment type="caution">
    <text evidence="1">The sequence shown here is derived from an EMBL/GenBank/DDBJ whole genome shotgun (WGS) entry which is preliminary data.</text>
</comment>
<accession>G5GQ09</accession>
<dbReference type="PATRIC" id="fig|679201.3.peg.1353"/>
<dbReference type="InterPro" id="IPR009693">
    <property type="entry name" value="Glucitol_operon_activator"/>
</dbReference>
<dbReference type="EMBL" id="ACZM01000015">
    <property type="protein sequence ID" value="EHG20444.1"/>
    <property type="molecule type" value="Genomic_DNA"/>
</dbReference>
<dbReference type="eggNOG" id="COG4578">
    <property type="taxonomic scope" value="Bacteria"/>
</dbReference>
<gene>
    <name evidence="1" type="ORF">HMPREF9334_01340</name>
</gene>
<dbReference type="AlphaFoldDB" id="G5GQ09"/>
<reference evidence="1 2" key="1">
    <citation type="submission" date="2011-08" db="EMBL/GenBank/DDBJ databases">
        <title>The Genome Sequence of Selenomonas infelix ATCC 43532.</title>
        <authorList>
            <consortium name="The Broad Institute Genome Sequencing Platform"/>
            <person name="Earl A."/>
            <person name="Ward D."/>
            <person name="Feldgarden M."/>
            <person name="Gevers D."/>
            <person name="Izard J."/>
            <person name="Blanton J.M."/>
            <person name="Baranova O.V."/>
            <person name="Dewhirst F.E."/>
            <person name="Young S.K."/>
            <person name="Zeng Q."/>
            <person name="Gargeya S."/>
            <person name="Fitzgerald M."/>
            <person name="Haas B."/>
            <person name="Abouelleil A."/>
            <person name="Alvarado L."/>
            <person name="Arachchi H.M."/>
            <person name="Berlin A."/>
            <person name="Brown A."/>
            <person name="Chapman S.B."/>
            <person name="Chen Z."/>
            <person name="Dunbar C."/>
            <person name="Freedman E."/>
            <person name="Gearin G."/>
            <person name="Gellesch M."/>
            <person name="Goldberg J."/>
            <person name="Griggs A."/>
            <person name="Gujja S."/>
            <person name="Heiman D."/>
            <person name="Howarth C."/>
            <person name="Larson L."/>
            <person name="Lui A."/>
            <person name="MacDonald P.J.P."/>
            <person name="Montmayeur A."/>
            <person name="Murphy C."/>
            <person name="Neiman D."/>
            <person name="Pearson M."/>
            <person name="Priest M."/>
            <person name="Roberts A."/>
            <person name="Saif S."/>
            <person name="Shea T."/>
            <person name="Shenoy N."/>
            <person name="Sisk P."/>
            <person name="Stolte C."/>
            <person name="Sykes S."/>
            <person name="Wortman J."/>
            <person name="Nusbaum C."/>
            <person name="Birren B."/>
        </authorList>
    </citation>
    <scope>NUCLEOTIDE SEQUENCE [LARGE SCALE GENOMIC DNA]</scope>
    <source>
        <strain evidence="1 2">ATCC 43532</strain>
    </source>
</reference>
<name>G5GQ09_9FIRM</name>